<evidence type="ECO:0000313" key="1">
    <source>
        <dbReference type="EMBL" id="TCO79077.1"/>
    </source>
</evidence>
<organism evidence="1 2">
    <name type="scientific">Marinisporobacter balticus</name>
    <dbReference type="NCBI Taxonomy" id="2018667"/>
    <lineage>
        <taxon>Bacteria</taxon>
        <taxon>Bacillati</taxon>
        <taxon>Bacillota</taxon>
        <taxon>Clostridia</taxon>
        <taxon>Peptostreptococcales</taxon>
        <taxon>Thermotaleaceae</taxon>
        <taxon>Marinisporobacter</taxon>
    </lineage>
</organism>
<reference evidence="1 2" key="1">
    <citation type="submission" date="2019-03" db="EMBL/GenBank/DDBJ databases">
        <title>Genomic Encyclopedia of Type Strains, Phase IV (KMG-IV): sequencing the most valuable type-strain genomes for metagenomic binning, comparative biology and taxonomic classification.</title>
        <authorList>
            <person name="Goeker M."/>
        </authorList>
    </citation>
    <scope>NUCLEOTIDE SEQUENCE [LARGE SCALE GENOMIC DNA]</scope>
    <source>
        <strain evidence="1 2">DSM 102940</strain>
    </source>
</reference>
<dbReference type="RefSeq" id="WP_132242787.1">
    <property type="nucleotide sequence ID" value="NZ_SLWV01000003.1"/>
</dbReference>
<gene>
    <name evidence="1" type="ORF">EV214_103129</name>
</gene>
<dbReference type="Pfam" id="PF06949">
    <property type="entry name" value="DUF1292"/>
    <property type="match status" value="1"/>
</dbReference>
<comment type="caution">
    <text evidence="1">The sequence shown here is derived from an EMBL/GenBank/DDBJ whole genome shotgun (WGS) entry which is preliminary data.</text>
</comment>
<dbReference type="EMBL" id="SLWV01000003">
    <property type="protein sequence ID" value="TCO79077.1"/>
    <property type="molecule type" value="Genomic_DNA"/>
</dbReference>
<dbReference type="Proteomes" id="UP000294919">
    <property type="component" value="Unassembled WGS sequence"/>
</dbReference>
<sequence length="82" mass="9413">MNDENRITLLDENEKEIDFEIIATLNVEKSEYAILQPLGEDEGVVIFKIMEVAGEEVLESIQEEEELNLVVAAYEELLLEEE</sequence>
<name>A0A4R2L1L2_9FIRM</name>
<evidence type="ECO:0000313" key="2">
    <source>
        <dbReference type="Proteomes" id="UP000294919"/>
    </source>
</evidence>
<dbReference type="InterPro" id="IPR009711">
    <property type="entry name" value="UPF0473"/>
</dbReference>
<proteinExistence type="predicted"/>
<accession>A0A4R2L1L2</accession>
<keyword evidence="2" id="KW-1185">Reference proteome</keyword>
<dbReference type="OrthoDB" id="9811971at2"/>
<protein>
    <submittedName>
        <fullName evidence="1">Uncharacterized protein DUF1292</fullName>
    </submittedName>
</protein>
<dbReference type="AlphaFoldDB" id="A0A4R2L1L2"/>